<keyword evidence="3" id="KW-1185">Reference proteome</keyword>
<proteinExistence type="predicted"/>
<gene>
    <name evidence="2" type="ORF">RDI58_008382</name>
</gene>
<evidence type="ECO:0000256" key="1">
    <source>
        <dbReference type="SAM" id="SignalP"/>
    </source>
</evidence>
<evidence type="ECO:0000313" key="2">
    <source>
        <dbReference type="EMBL" id="KAK6794929.1"/>
    </source>
</evidence>
<keyword evidence="1" id="KW-0732">Signal</keyword>
<dbReference type="AlphaFoldDB" id="A0AAN8TY87"/>
<dbReference type="EMBL" id="JBANQN010000003">
    <property type="protein sequence ID" value="KAK6794929.1"/>
    <property type="molecule type" value="Genomic_DNA"/>
</dbReference>
<name>A0AAN8TY87_SOLBU</name>
<accession>A0AAN8TY87</accession>
<feature type="signal peptide" evidence="1">
    <location>
        <begin position="1"/>
        <end position="22"/>
    </location>
</feature>
<reference evidence="2 3" key="1">
    <citation type="submission" date="2024-02" db="EMBL/GenBank/DDBJ databases">
        <title>de novo genome assembly of Solanum bulbocastanum strain 11H21.</title>
        <authorList>
            <person name="Hosaka A.J."/>
        </authorList>
    </citation>
    <scope>NUCLEOTIDE SEQUENCE [LARGE SCALE GENOMIC DNA]</scope>
    <source>
        <tissue evidence="2">Young leaves</tissue>
    </source>
</reference>
<feature type="chain" id="PRO_5042950872" evidence="1">
    <location>
        <begin position="23"/>
        <end position="87"/>
    </location>
</feature>
<sequence>MTTTTKCLFLLCLSMVPFVVFSSTFTSQNPIDLPSAKPVPVLDTTDGEFRYDQVGPKGTPVRLLTPSRFGPLVGNFSLDFDFEKVQD</sequence>
<protein>
    <submittedName>
        <fullName evidence="2">Uncharacterized protein</fullName>
    </submittedName>
</protein>
<dbReference type="Proteomes" id="UP001371456">
    <property type="component" value="Unassembled WGS sequence"/>
</dbReference>
<evidence type="ECO:0000313" key="3">
    <source>
        <dbReference type="Proteomes" id="UP001371456"/>
    </source>
</evidence>
<organism evidence="2 3">
    <name type="scientific">Solanum bulbocastanum</name>
    <name type="common">Wild potato</name>
    <dbReference type="NCBI Taxonomy" id="147425"/>
    <lineage>
        <taxon>Eukaryota</taxon>
        <taxon>Viridiplantae</taxon>
        <taxon>Streptophyta</taxon>
        <taxon>Embryophyta</taxon>
        <taxon>Tracheophyta</taxon>
        <taxon>Spermatophyta</taxon>
        <taxon>Magnoliopsida</taxon>
        <taxon>eudicotyledons</taxon>
        <taxon>Gunneridae</taxon>
        <taxon>Pentapetalae</taxon>
        <taxon>asterids</taxon>
        <taxon>lamiids</taxon>
        <taxon>Solanales</taxon>
        <taxon>Solanaceae</taxon>
        <taxon>Solanoideae</taxon>
        <taxon>Solaneae</taxon>
        <taxon>Solanum</taxon>
    </lineage>
</organism>
<comment type="caution">
    <text evidence="2">The sequence shown here is derived from an EMBL/GenBank/DDBJ whole genome shotgun (WGS) entry which is preliminary data.</text>
</comment>